<evidence type="ECO:0000313" key="2">
    <source>
        <dbReference type="EMBL" id="ODS30579.1"/>
    </source>
</evidence>
<dbReference type="SUPFAM" id="SSF53335">
    <property type="entry name" value="S-adenosyl-L-methionine-dependent methyltransferases"/>
    <property type="match status" value="1"/>
</dbReference>
<dbReference type="Proteomes" id="UP000094056">
    <property type="component" value="Unassembled WGS sequence"/>
</dbReference>
<dbReference type="InterPro" id="IPR029063">
    <property type="entry name" value="SAM-dependent_MTases_sf"/>
</dbReference>
<dbReference type="GO" id="GO:0008757">
    <property type="term" value="F:S-adenosylmethionine-dependent methyltransferase activity"/>
    <property type="evidence" value="ECO:0007669"/>
    <property type="project" value="InterPro"/>
</dbReference>
<dbReference type="AlphaFoldDB" id="A0A1E3X4V2"/>
<dbReference type="Pfam" id="PF08241">
    <property type="entry name" value="Methyltransf_11"/>
    <property type="match status" value="1"/>
</dbReference>
<accession>A0A1E3X4V2</accession>
<keyword evidence="2" id="KW-0489">Methyltransferase</keyword>
<dbReference type="EMBL" id="MAYW01000205">
    <property type="protein sequence ID" value="ODS30579.1"/>
    <property type="molecule type" value="Genomic_DNA"/>
</dbReference>
<reference evidence="2 3" key="1">
    <citation type="submission" date="2016-07" db="EMBL/GenBank/DDBJ databases">
        <title>Draft genome of Scalindua rubra, obtained from a brine-seawater interface in the Red Sea, sheds light on salt adaptation in anammox bacteria.</title>
        <authorList>
            <person name="Speth D.R."/>
            <person name="Lagkouvardos I."/>
            <person name="Wang Y."/>
            <person name="Qian P.-Y."/>
            <person name="Dutilh B.E."/>
            <person name="Jetten M.S."/>
        </authorList>
    </citation>
    <scope>NUCLEOTIDE SEQUENCE [LARGE SCALE GENOMIC DNA]</scope>
    <source>
        <strain evidence="2">BSI-1</strain>
    </source>
</reference>
<organism evidence="2 3">
    <name type="scientific">Candidatus Scalindua rubra</name>
    <dbReference type="NCBI Taxonomy" id="1872076"/>
    <lineage>
        <taxon>Bacteria</taxon>
        <taxon>Pseudomonadati</taxon>
        <taxon>Planctomycetota</taxon>
        <taxon>Candidatus Brocadiia</taxon>
        <taxon>Candidatus Brocadiales</taxon>
        <taxon>Candidatus Scalinduaceae</taxon>
        <taxon>Candidatus Scalindua</taxon>
    </lineage>
</organism>
<protein>
    <submittedName>
        <fullName evidence="2">Methyltransferase domain protein</fullName>
    </submittedName>
</protein>
<feature type="domain" description="Methyltransferase type 11" evidence="1">
    <location>
        <begin position="105"/>
        <end position="186"/>
    </location>
</feature>
<proteinExistence type="predicted"/>
<evidence type="ECO:0000259" key="1">
    <source>
        <dbReference type="Pfam" id="PF08241"/>
    </source>
</evidence>
<keyword evidence="2" id="KW-0808">Transferase</keyword>
<sequence length="254" mass="29306">MQTGKSTLVLLKAVIRISLDYLGLLPYVRQIQKKIDLHLYTIRQNRLTPEQIDAIYAAQYHERANYGRFDDEEDSGWEPDVVIKLAHAKAIIQVLPHIKKVLVGGCSSGMGVFAFRQLDIQAWGFEISPDLDRIVLPEVKAYVRSGSMINIPFDTSDGFDCFVTTDVVEHVQLKSVKRAFQEMARLNCPWMVHLINHTDIKPDHMTLKPLKWWAKQAKPYYRLRTDLQAPESGNPRIYGLNGDPRHVYTFWERV</sequence>
<evidence type="ECO:0000313" key="3">
    <source>
        <dbReference type="Proteomes" id="UP000094056"/>
    </source>
</evidence>
<gene>
    <name evidence="2" type="ORF">SCARUB_04311</name>
</gene>
<comment type="caution">
    <text evidence="2">The sequence shown here is derived from an EMBL/GenBank/DDBJ whole genome shotgun (WGS) entry which is preliminary data.</text>
</comment>
<dbReference type="InterPro" id="IPR013216">
    <property type="entry name" value="Methyltransf_11"/>
</dbReference>
<name>A0A1E3X4V2_9BACT</name>
<dbReference type="GO" id="GO:0032259">
    <property type="term" value="P:methylation"/>
    <property type="evidence" value="ECO:0007669"/>
    <property type="project" value="UniProtKB-KW"/>
</dbReference>
<dbReference type="Gene3D" id="3.40.50.150">
    <property type="entry name" value="Vaccinia Virus protein VP39"/>
    <property type="match status" value="1"/>
</dbReference>